<feature type="compositionally biased region" description="Polar residues" evidence="4">
    <location>
        <begin position="57"/>
        <end position="66"/>
    </location>
</feature>
<dbReference type="InterPro" id="IPR019775">
    <property type="entry name" value="WD40_repeat_CS"/>
</dbReference>
<evidence type="ECO:0000256" key="1">
    <source>
        <dbReference type="ARBA" id="ARBA00022574"/>
    </source>
</evidence>
<dbReference type="AlphaFoldDB" id="A0A9W7EZR5"/>
<dbReference type="PROSITE" id="PS50082">
    <property type="entry name" value="WD_REPEATS_2"/>
    <property type="match status" value="1"/>
</dbReference>
<dbReference type="PROSITE" id="PS00678">
    <property type="entry name" value="WD_REPEATS_1"/>
    <property type="match status" value="1"/>
</dbReference>
<keyword evidence="2" id="KW-0677">Repeat</keyword>
<dbReference type="Proteomes" id="UP001162640">
    <property type="component" value="Unassembled WGS sequence"/>
</dbReference>
<proteinExistence type="predicted"/>
<organism evidence="5 6">
    <name type="scientific">Triparma laevis f. inornata</name>
    <dbReference type="NCBI Taxonomy" id="1714386"/>
    <lineage>
        <taxon>Eukaryota</taxon>
        <taxon>Sar</taxon>
        <taxon>Stramenopiles</taxon>
        <taxon>Ochrophyta</taxon>
        <taxon>Bolidophyceae</taxon>
        <taxon>Parmales</taxon>
        <taxon>Triparmaceae</taxon>
        <taxon>Triparma</taxon>
    </lineage>
</organism>
<feature type="repeat" description="WD" evidence="3">
    <location>
        <begin position="1"/>
        <end position="23"/>
    </location>
</feature>
<reference evidence="6" key="1">
    <citation type="journal article" date="2023" name="Commun. Biol.">
        <title>Genome analysis of Parmales, the sister group of diatoms, reveals the evolutionary specialization of diatoms from phago-mixotrophs to photoautotrophs.</title>
        <authorList>
            <person name="Ban H."/>
            <person name="Sato S."/>
            <person name="Yoshikawa S."/>
            <person name="Yamada K."/>
            <person name="Nakamura Y."/>
            <person name="Ichinomiya M."/>
            <person name="Sato N."/>
            <person name="Blanc-Mathieu R."/>
            <person name="Endo H."/>
            <person name="Kuwata A."/>
            <person name="Ogata H."/>
        </authorList>
    </citation>
    <scope>NUCLEOTIDE SEQUENCE [LARGE SCALE GENOMIC DNA]</scope>
</reference>
<evidence type="ECO:0000313" key="6">
    <source>
        <dbReference type="Proteomes" id="UP001162640"/>
    </source>
</evidence>
<feature type="non-terminal residue" evidence="5">
    <location>
        <position position="66"/>
    </location>
</feature>
<accession>A0A9W7EZR5</accession>
<dbReference type="InterPro" id="IPR015943">
    <property type="entry name" value="WD40/YVTN_repeat-like_dom_sf"/>
</dbReference>
<dbReference type="Gene3D" id="2.130.10.10">
    <property type="entry name" value="YVTN repeat-like/Quinoprotein amine dehydrogenase"/>
    <property type="match status" value="1"/>
</dbReference>
<dbReference type="Pfam" id="PF00400">
    <property type="entry name" value="WD40"/>
    <property type="match status" value="1"/>
</dbReference>
<gene>
    <name evidence="5" type="ORF">TL16_g13372</name>
</gene>
<evidence type="ECO:0000256" key="4">
    <source>
        <dbReference type="SAM" id="MobiDB-lite"/>
    </source>
</evidence>
<dbReference type="InterPro" id="IPR036322">
    <property type="entry name" value="WD40_repeat_dom_sf"/>
</dbReference>
<comment type="caution">
    <text evidence="5">The sequence shown here is derived from an EMBL/GenBank/DDBJ whole genome shotgun (WGS) entry which is preliminary data.</text>
</comment>
<dbReference type="SUPFAM" id="SSF50978">
    <property type="entry name" value="WD40 repeat-like"/>
    <property type="match status" value="1"/>
</dbReference>
<evidence type="ECO:0000313" key="5">
    <source>
        <dbReference type="EMBL" id="GMH97773.1"/>
    </source>
</evidence>
<sequence>IVSAGEDGNVIIWEVESGEKINTLVGHAEPVQDVGVTPNDDKVVSASTDNPPYGAAQRSQALEQFK</sequence>
<feature type="non-terminal residue" evidence="5">
    <location>
        <position position="1"/>
    </location>
</feature>
<dbReference type="EMBL" id="BLQM01000801">
    <property type="protein sequence ID" value="GMH97773.1"/>
    <property type="molecule type" value="Genomic_DNA"/>
</dbReference>
<keyword evidence="1 3" id="KW-0853">WD repeat</keyword>
<protein>
    <submittedName>
        <fullName evidence="5">Uncharacterized protein</fullName>
    </submittedName>
</protein>
<dbReference type="InterPro" id="IPR001680">
    <property type="entry name" value="WD40_rpt"/>
</dbReference>
<feature type="region of interest" description="Disordered" evidence="4">
    <location>
        <begin position="32"/>
        <end position="66"/>
    </location>
</feature>
<evidence type="ECO:0000256" key="3">
    <source>
        <dbReference type="PROSITE-ProRule" id="PRU00221"/>
    </source>
</evidence>
<evidence type="ECO:0000256" key="2">
    <source>
        <dbReference type="ARBA" id="ARBA00022737"/>
    </source>
</evidence>
<name>A0A9W7EZR5_9STRA</name>